<comment type="similarity">
    <text evidence="1">Belongs to the PPR family. PCMP-H subfamily.</text>
</comment>
<gene>
    <name evidence="3" type="ORF">OSB04_013095</name>
    <name evidence="4" type="ORF">OSB04_013096</name>
</gene>
<evidence type="ECO:0000313" key="4">
    <source>
        <dbReference type="EMBL" id="KAJ9558482.1"/>
    </source>
</evidence>
<dbReference type="EMBL" id="JARYMX010000003">
    <property type="protein sequence ID" value="KAJ9558482.1"/>
    <property type="molecule type" value="Genomic_DNA"/>
</dbReference>
<sequence length="152" mass="17642">MKCPRGMLFLGIAWFLVIVPIRGIGRSFTSKKTYAFRGGDKFFEQYKKVNQLLEPNKGYVANLRYVLHDVEEDEKREILCGHSERLAIAFGLLNTKPGAPLHVMKDLRRIVQWEILVRDPHRFYLLKNGSCSCGEDKLLAAMNCKLRLWHFT</sequence>
<dbReference type="Pfam" id="PF14432">
    <property type="entry name" value="DYW_deaminase"/>
    <property type="match status" value="1"/>
</dbReference>
<reference evidence="3" key="1">
    <citation type="submission" date="2023-03" db="EMBL/GenBank/DDBJ databases">
        <title>Chromosome-scale reference genome and RAD-based genetic map of yellow starthistle (Centaurea solstitialis) reveal putative structural variation and QTLs associated with invader traits.</title>
        <authorList>
            <person name="Reatini B."/>
            <person name="Cang F.A."/>
            <person name="Jiang Q."/>
            <person name="Mckibben M.T.W."/>
            <person name="Barker M.S."/>
            <person name="Rieseberg L.H."/>
            <person name="Dlugosch K.M."/>
        </authorList>
    </citation>
    <scope>NUCLEOTIDE SEQUENCE</scope>
    <source>
        <strain evidence="3">CAN-66</strain>
        <tissue evidence="3">Leaf</tissue>
    </source>
</reference>
<dbReference type="Proteomes" id="UP001172457">
    <property type="component" value="Chromosome 3"/>
</dbReference>
<dbReference type="EMBL" id="JARYMX010000003">
    <property type="protein sequence ID" value="KAJ9558481.1"/>
    <property type="molecule type" value="Genomic_DNA"/>
</dbReference>
<accession>A0AA38TQI7</accession>
<dbReference type="InterPro" id="IPR032867">
    <property type="entry name" value="DYW_dom"/>
</dbReference>
<name>A0AA38TQI7_9ASTR</name>
<feature type="domain" description="DYW" evidence="2">
    <location>
        <begin position="58"/>
        <end position="135"/>
    </location>
</feature>
<organism evidence="3 5">
    <name type="scientific">Centaurea solstitialis</name>
    <name type="common">yellow star-thistle</name>
    <dbReference type="NCBI Taxonomy" id="347529"/>
    <lineage>
        <taxon>Eukaryota</taxon>
        <taxon>Viridiplantae</taxon>
        <taxon>Streptophyta</taxon>
        <taxon>Embryophyta</taxon>
        <taxon>Tracheophyta</taxon>
        <taxon>Spermatophyta</taxon>
        <taxon>Magnoliopsida</taxon>
        <taxon>eudicotyledons</taxon>
        <taxon>Gunneridae</taxon>
        <taxon>Pentapetalae</taxon>
        <taxon>asterids</taxon>
        <taxon>campanulids</taxon>
        <taxon>Asterales</taxon>
        <taxon>Asteraceae</taxon>
        <taxon>Carduoideae</taxon>
        <taxon>Cardueae</taxon>
        <taxon>Centaureinae</taxon>
        <taxon>Centaurea</taxon>
    </lineage>
</organism>
<comment type="caution">
    <text evidence="3">The sequence shown here is derived from an EMBL/GenBank/DDBJ whole genome shotgun (WGS) entry which is preliminary data.</text>
</comment>
<evidence type="ECO:0000313" key="5">
    <source>
        <dbReference type="Proteomes" id="UP001172457"/>
    </source>
</evidence>
<evidence type="ECO:0000259" key="2">
    <source>
        <dbReference type="Pfam" id="PF14432"/>
    </source>
</evidence>
<dbReference type="AlphaFoldDB" id="A0AA38TQI7"/>
<keyword evidence="5" id="KW-1185">Reference proteome</keyword>
<evidence type="ECO:0000313" key="3">
    <source>
        <dbReference type="EMBL" id="KAJ9558481.1"/>
    </source>
</evidence>
<evidence type="ECO:0000256" key="1">
    <source>
        <dbReference type="ARBA" id="ARBA00006643"/>
    </source>
</evidence>
<proteinExistence type="inferred from homology"/>
<dbReference type="GO" id="GO:0008270">
    <property type="term" value="F:zinc ion binding"/>
    <property type="evidence" value="ECO:0007669"/>
    <property type="project" value="InterPro"/>
</dbReference>
<protein>
    <recommendedName>
        <fullName evidence="2">DYW domain-containing protein</fullName>
    </recommendedName>
</protein>